<dbReference type="AlphaFoldDB" id="A0A820BT97"/>
<comment type="caution">
    <text evidence="1">The sequence shown here is derived from an EMBL/GenBank/DDBJ whole genome shotgun (WGS) entry which is preliminary data.</text>
</comment>
<dbReference type="Gene3D" id="1.20.1370.30">
    <property type="match status" value="1"/>
</dbReference>
<organism evidence="1 2">
    <name type="scientific">Adineta steineri</name>
    <dbReference type="NCBI Taxonomy" id="433720"/>
    <lineage>
        <taxon>Eukaryota</taxon>
        <taxon>Metazoa</taxon>
        <taxon>Spiralia</taxon>
        <taxon>Gnathifera</taxon>
        <taxon>Rotifera</taxon>
        <taxon>Eurotatoria</taxon>
        <taxon>Bdelloidea</taxon>
        <taxon>Adinetida</taxon>
        <taxon>Adinetidae</taxon>
        <taxon>Adineta</taxon>
    </lineage>
</organism>
<evidence type="ECO:0000313" key="2">
    <source>
        <dbReference type="Proteomes" id="UP000663844"/>
    </source>
</evidence>
<protein>
    <submittedName>
        <fullName evidence="1">Uncharacterized protein</fullName>
    </submittedName>
</protein>
<dbReference type="EMBL" id="CAJOAZ010009140">
    <property type="protein sequence ID" value="CAF4197868.1"/>
    <property type="molecule type" value="Genomic_DNA"/>
</dbReference>
<proteinExistence type="predicted"/>
<accession>A0A820BT97</accession>
<dbReference type="Proteomes" id="UP000663844">
    <property type="component" value="Unassembled WGS sequence"/>
</dbReference>
<dbReference type="SUPFAM" id="SSF53223">
    <property type="entry name" value="Aminoacid dehydrogenase-like, N-terminal domain"/>
    <property type="match status" value="1"/>
</dbReference>
<name>A0A820BT97_9BILA</name>
<sequence>MLVRSYFKINRFHLPRLSCLAFQHSLPRKTNAFSHQSFDTSASMNSEKRSPPRYPTGYDLLLDRRINKGTAFTIEERQLYRIHGLLPPTISTPQLQVERFIENLRNMPDDLS</sequence>
<gene>
    <name evidence="1" type="ORF">OXD698_LOCUS40669</name>
</gene>
<reference evidence="1" key="1">
    <citation type="submission" date="2021-02" db="EMBL/GenBank/DDBJ databases">
        <authorList>
            <person name="Nowell W R."/>
        </authorList>
    </citation>
    <scope>NUCLEOTIDE SEQUENCE</scope>
</reference>
<dbReference type="InterPro" id="IPR046346">
    <property type="entry name" value="Aminoacid_DH-like_N_sf"/>
</dbReference>
<feature type="non-terminal residue" evidence="1">
    <location>
        <position position="112"/>
    </location>
</feature>
<evidence type="ECO:0000313" key="1">
    <source>
        <dbReference type="EMBL" id="CAF4197868.1"/>
    </source>
</evidence>